<dbReference type="SUPFAM" id="SSF50182">
    <property type="entry name" value="Sm-like ribonucleoproteins"/>
    <property type="match status" value="1"/>
</dbReference>
<comment type="subcellular location">
    <subcellularLocation>
        <location evidence="6">Cell inner membrane</location>
        <topology evidence="6">Multi-pass membrane protein</topology>
    </subcellularLocation>
    <subcellularLocation>
        <location evidence="1">Cell membrane</location>
        <topology evidence="1">Multi-pass membrane protein</topology>
    </subcellularLocation>
</comment>
<dbReference type="KEGG" id="cmag:CBW24_13380"/>
<reference evidence="10 11" key="1">
    <citation type="submission" date="2017-05" db="EMBL/GenBank/DDBJ databases">
        <title>Comparative genomic and metabolic analysis of manganese-oxidizing mechanisms in Celeribater manganoxidans DY25T: its adaption to the environment of polymetallic nodule.</title>
        <authorList>
            <person name="Wang X."/>
        </authorList>
    </citation>
    <scope>NUCLEOTIDE SEQUENCE [LARGE SCALE GENOMIC DNA]</scope>
    <source>
        <strain evidence="10 11">DY25</strain>
    </source>
</reference>
<name>A0A291M1P7_9RHOB</name>
<keyword evidence="2" id="KW-1003">Cell membrane</keyword>
<evidence type="ECO:0000256" key="1">
    <source>
        <dbReference type="ARBA" id="ARBA00004651"/>
    </source>
</evidence>
<evidence type="ECO:0000256" key="8">
    <source>
        <dbReference type="SAM" id="SignalP"/>
    </source>
</evidence>
<proteinExistence type="inferred from homology"/>
<dbReference type="PANTHER" id="PTHR30221:SF1">
    <property type="entry name" value="SMALL-CONDUCTANCE MECHANOSENSITIVE CHANNEL"/>
    <property type="match status" value="1"/>
</dbReference>
<feature type="transmembrane region" description="Helical" evidence="6">
    <location>
        <begin position="173"/>
        <end position="190"/>
    </location>
</feature>
<dbReference type="InterPro" id="IPR006685">
    <property type="entry name" value="MscS_channel_2nd"/>
</dbReference>
<dbReference type="InterPro" id="IPR007055">
    <property type="entry name" value="BON_dom"/>
</dbReference>
<evidence type="ECO:0000256" key="7">
    <source>
        <dbReference type="SAM" id="MobiDB-lite"/>
    </source>
</evidence>
<evidence type="ECO:0000256" key="3">
    <source>
        <dbReference type="ARBA" id="ARBA00022692"/>
    </source>
</evidence>
<dbReference type="GO" id="GO:0005886">
    <property type="term" value="C:plasma membrane"/>
    <property type="evidence" value="ECO:0007669"/>
    <property type="project" value="UniProtKB-SubCell"/>
</dbReference>
<feature type="chain" id="PRO_5012313103" description="Small-conductance mechanosensitive channel" evidence="8">
    <location>
        <begin position="25"/>
        <end position="467"/>
    </location>
</feature>
<keyword evidence="6" id="KW-0406">Ion transport</keyword>
<keyword evidence="3 6" id="KW-0812">Transmembrane</keyword>
<dbReference type="GO" id="GO:0008381">
    <property type="term" value="F:mechanosensitive monoatomic ion channel activity"/>
    <property type="evidence" value="ECO:0007669"/>
    <property type="project" value="InterPro"/>
</dbReference>
<dbReference type="EMBL" id="CP021404">
    <property type="protein sequence ID" value="ATI42896.1"/>
    <property type="molecule type" value="Genomic_DNA"/>
</dbReference>
<keyword evidence="6" id="KW-0813">Transport</keyword>
<dbReference type="SUPFAM" id="SSF82689">
    <property type="entry name" value="Mechanosensitive channel protein MscS (YggB), C-terminal domain"/>
    <property type="match status" value="1"/>
</dbReference>
<gene>
    <name evidence="10" type="ORF">CBW24_13380</name>
</gene>
<organism evidence="10 11">
    <name type="scientific">Pacificitalea manganoxidans</name>
    <dbReference type="NCBI Taxonomy" id="1411902"/>
    <lineage>
        <taxon>Bacteria</taxon>
        <taxon>Pseudomonadati</taxon>
        <taxon>Pseudomonadota</taxon>
        <taxon>Alphaproteobacteria</taxon>
        <taxon>Rhodobacterales</taxon>
        <taxon>Paracoccaceae</taxon>
        <taxon>Pacificitalea</taxon>
    </lineage>
</organism>
<dbReference type="Gene3D" id="2.30.30.60">
    <property type="match status" value="1"/>
</dbReference>
<dbReference type="RefSeq" id="WP_097373878.1">
    <property type="nucleotide sequence ID" value="NZ_CP021404.1"/>
</dbReference>
<keyword evidence="6" id="KW-0407">Ion channel</keyword>
<evidence type="ECO:0000259" key="9">
    <source>
        <dbReference type="PROSITE" id="PS50914"/>
    </source>
</evidence>
<dbReference type="Pfam" id="PF00924">
    <property type="entry name" value="MS_channel_2nd"/>
    <property type="match status" value="1"/>
</dbReference>
<comment type="subunit">
    <text evidence="6">Homoheptamer.</text>
</comment>
<evidence type="ECO:0000256" key="2">
    <source>
        <dbReference type="ARBA" id="ARBA00022475"/>
    </source>
</evidence>
<keyword evidence="8" id="KW-0732">Signal</keyword>
<keyword evidence="11" id="KW-1185">Reference proteome</keyword>
<dbReference type="InterPro" id="IPR010920">
    <property type="entry name" value="LSM_dom_sf"/>
</dbReference>
<dbReference type="Pfam" id="PF04972">
    <property type="entry name" value="BON"/>
    <property type="match status" value="1"/>
</dbReference>
<dbReference type="InterPro" id="IPR011066">
    <property type="entry name" value="MscS_channel_C_sf"/>
</dbReference>
<evidence type="ECO:0000313" key="10">
    <source>
        <dbReference type="EMBL" id="ATI42896.1"/>
    </source>
</evidence>
<dbReference type="AlphaFoldDB" id="A0A291M1P7"/>
<feature type="region of interest" description="Disordered" evidence="7">
    <location>
        <begin position="398"/>
        <end position="467"/>
    </location>
</feature>
<feature type="compositionally biased region" description="Pro residues" evidence="7">
    <location>
        <begin position="421"/>
        <end position="430"/>
    </location>
</feature>
<sequence length="467" mass="49830">MLLPRLFSLLILGIALWLAPPAAAQDAQPTAAIALEPDAAQDAAIAARLRQILDALADYPDVAVTVEAGIVTLSGETLDPAAAERLTGIASRIDGVVAIRSDLVESAELAKRLSPAMERFRRRTEQMLAFLPLAAVALGVGLIVVFAGLMLARWDRPWTRLAPNAFIADIYRQMVRIAFLIAAVVIALDIVGATALLSTILGAAGIIGLAIGFAVRDTVENFIASVMLSIRQPFRPNDLVEIEGDTGKVIRLTSRATILLSLDGNQIRIPNATVFKGRVVNFTRNRERRFLFGITVDAGSDVTAIRKLAEDTVQALPFTLATPAASAWIEEINDAGLLLQVTGWIDQTQTSFALARGEALRMVKSAVEAAGVSLPENTYRLRFDLPPGLSGVLPRAATVTEDEDAAPVTSPTKETATPAQEPLPAPPVPPAADDVSAAEDRDLARIVEAERRETGDQDLLNRAAPVE</sequence>
<feature type="signal peptide" evidence="8">
    <location>
        <begin position="1"/>
        <end position="24"/>
    </location>
</feature>
<evidence type="ECO:0000256" key="6">
    <source>
        <dbReference type="RuleBase" id="RU369025"/>
    </source>
</evidence>
<dbReference type="Gene3D" id="1.10.287.1260">
    <property type="match status" value="1"/>
</dbReference>
<feature type="domain" description="BON" evidence="9">
    <location>
        <begin position="41"/>
        <end position="108"/>
    </location>
</feature>
<keyword evidence="4 6" id="KW-1133">Transmembrane helix</keyword>
<protein>
    <recommendedName>
        <fullName evidence="6">Small-conductance mechanosensitive channel</fullName>
    </recommendedName>
</protein>
<dbReference type="PANTHER" id="PTHR30221">
    <property type="entry name" value="SMALL-CONDUCTANCE MECHANOSENSITIVE CHANNEL"/>
    <property type="match status" value="1"/>
</dbReference>
<dbReference type="Gene3D" id="3.30.1340.30">
    <property type="match status" value="1"/>
</dbReference>
<evidence type="ECO:0000256" key="4">
    <source>
        <dbReference type="ARBA" id="ARBA00022989"/>
    </source>
</evidence>
<evidence type="ECO:0000313" key="11">
    <source>
        <dbReference type="Proteomes" id="UP000219050"/>
    </source>
</evidence>
<feature type="transmembrane region" description="Helical" evidence="6">
    <location>
        <begin position="127"/>
        <end position="152"/>
    </location>
</feature>
<dbReference type="Gene3D" id="3.30.70.100">
    <property type="match status" value="1"/>
</dbReference>
<dbReference type="PROSITE" id="PS50914">
    <property type="entry name" value="BON"/>
    <property type="match status" value="1"/>
</dbReference>
<comment type="caution">
    <text evidence="6">Lacks conserved residue(s) required for the propagation of feature annotation.</text>
</comment>
<dbReference type="InterPro" id="IPR045275">
    <property type="entry name" value="MscS_archaea/bacteria_type"/>
</dbReference>
<keyword evidence="6" id="KW-0997">Cell inner membrane</keyword>
<comment type="function">
    <text evidence="6">Mechanosensitive channel that participates in the regulation of osmotic pressure changes within the cell, opening in response to stretch forces in the membrane lipid bilayer, without the need for other proteins. Contributes to normal resistance to hypoosmotic shock. Forms an ion channel of 1.0 nanosiemens conductance with a slight preference for anions.</text>
</comment>
<dbReference type="InterPro" id="IPR023408">
    <property type="entry name" value="MscS_beta-dom_sf"/>
</dbReference>
<dbReference type="Proteomes" id="UP000219050">
    <property type="component" value="Chromosome"/>
</dbReference>
<accession>A0A291M1P7</accession>
<dbReference type="OrthoDB" id="9793781at2"/>
<evidence type="ECO:0000256" key="5">
    <source>
        <dbReference type="ARBA" id="ARBA00023136"/>
    </source>
</evidence>
<feature type="compositionally biased region" description="Basic and acidic residues" evidence="7">
    <location>
        <begin position="438"/>
        <end position="455"/>
    </location>
</feature>
<comment type="similarity">
    <text evidence="6">Belongs to the MscS (TC 1.A.23) family.</text>
</comment>
<keyword evidence="5 6" id="KW-0472">Membrane</keyword>